<keyword evidence="3" id="KW-0560">Oxidoreductase</keyword>
<comment type="subcellular location">
    <subcellularLocation>
        <location evidence="1">Endoplasmic reticulum</location>
    </subcellularLocation>
</comment>
<dbReference type="Pfam" id="PF00106">
    <property type="entry name" value="adh_short"/>
    <property type="match status" value="1"/>
</dbReference>
<sequence>MNLACIDHPLENQARDPWICVLSSLGFILLLKHTLSFLRWVHSSFLRTPKDLVEYGPWALVTGCTDGIGKAFAFNLAQRGLNLILVSRNHEKLKTVSTEIETSFPSIETRIVAVDFSKDPSSCVRSIEEVIRGLDIGVLINNVGVSYPGACFFHEVDEPVWREIVRVNVEGTAMVTRTVVPGMVLRRRGAVVSVGSGAAIVVPSHPLFAIYAATKAFIDQLSRSLHVEYKLHGVDFQCQVPLYVATRMASKVASIESKSMFVPSPDEYVRAAINHIGYEPRCTPYWAHSLQWCFARFVPNRVLDAWRLSIGLKRREKNINTSP</sequence>
<dbReference type="InterPro" id="IPR020904">
    <property type="entry name" value="Sc_DH/Rdtase_CS"/>
</dbReference>
<dbReference type="AlphaFoldDB" id="A0A059B731"/>
<dbReference type="PRINTS" id="PR00081">
    <property type="entry name" value="GDHRDH"/>
</dbReference>
<dbReference type="Gramene" id="KCW62022">
    <property type="protein sequence ID" value="KCW62022"/>
    <property type="gene ID" value="EUGRSUZ_H04700"/>
</dbReference>
<dbReference type="PROSITE" id="PS00061">
    <property type="entry name" value="ADH_SHORT"/>
    <property type="match status" value="1"/>
</dbReference>
<dbReference type="InterPro" id="IPR002347">
    <property type="entry name" value="SDR_fam"/>
</dbReference>
<proteinExistence type="inferred from homology"/>
<keyword evidence="2" id="KW-0521">NADP</keyword>
<reference evidence="5" key="1">
    <citation type="submission" date="2013-07" db="EMBL/GenBank/DDBJ databases">
        <title>The genome of Eucalyptus grandis.</title>
        <authorList>
            <person name="Schmutz J."/>
            <person name="Hayes R."/>
            <person name="Myburg A."/>
            <person name="Tuskan G."/>
            <person name="Grattapaglia D."/>
            <person name="Rokhsar D.S."/>
        </authorList>
    </citation>
    <scope>NUCLEOTIDE SEQUENCE</scope>
    <source>
        <tissue evidence="5">Leaf extractions</tissue>
    </source>
</reference>
<dbReference type="KEGG" id="egr:104417766"/>
<name>A0A059B731_EUCGR</name>
<dbReference type="FunCoup" id="A0A059B731">
    <property type="interactions" value="1778"/>
</dbReference>
<dbReference type="OrthoDB" id="5545019at2759"/>
<dbReference type="GO" id="GO:0045703">
    <property type="term" value="F:ketoreductase activity"/>
    <property type="evidence" value="ECO:0000318"/>
    <property type="project" value="GO_Central"/>
</dbReference>
<dbReference type="PRINTS" id="PR00080">
    <property type="entry name" value="SDRFAMILY"/>
</dbReference>
<accession>A0A059B731</accession>
<dbReference type="InterPro" id="IPR051019">
    <property type="entry name" value="VLCFA-Steroid_DH"/>
</dbReference>
<dbReference type="InterPro" id="IPR036291">
    <property type="entry name" value="NAD(P)-bd_dom_sf"/>
</dbReference>
<dbReference type="GO" id="GO:0005783">
    <property type="term" value="C:endoplasmic reticulum"/>
    <property type="evidence" value="ECO:0000318"/>
    <property type="project" value="GO_Central"/>
</dbReference>
<evidence type="ECO:0000256" key="3">
    <source>
        <dbReference type="ARBA" id="ARBA00023002"/>
    </source>
</evidence>
<dbReference type="Gene3D" id="3.40.50.720">
    <property type="entry name" value="NAD(P)-binding Rossmann-like Domain"/>
    <property type="match status" value="1"/>
</dbReference>
<evidence type="ECO:0000256" key="1">
    <source>
        <dbReference type="ARBA" id="ARBA00004240"/>
    </source>
</evidence>
<dbReference type="eggNOG" id="ENOG502QS3T">
    <property type="taxonomic scope" value="Eukaryota"/>
</dbReference>
<dbReference type="PIRSF" id="PIRSF000126">
    <property type="entry name" value="11-beta-HSD1"/>
    <property type="match status" value="1"/>
</dbReference>
<dbReference type="PANTHER" id="PTHR43899">
    <property type="entry name" value="RH59310P"/>
    <property type="match status" value="1"/>
</dbReference>
<dbReference type="PANTHER" id="PTHR43899:SF26">
    <property type="entry name" value="ENOYL-(ACYL CARRIER) REDUCTASE"/>
    <property type="match status" value="1"/>
</dbReference>
<dbReference type="FunFam" id="3.40.50.720:FF:000137">
    <property type="entry name" value="Hydroxysteroid (17-beta) dehydrogenase 3"/>
    <property type="match status" value="1"/>
</dbReference>
<dbReference type="InParanoid" id="A0A059B731"/>
<dbReference type="STRING" id="71139.A0A059B731"/>
<dbReference type="EMBL" id="KK198760">
    <property type="protein sequence ID" value="KCW62022.1"/>
    <property type="molecule type" value="Genomic_DNA"/>
</dbReference>
<evidence type="ECO:0000256" key="4">
    <source>
        <dbReference type="RuleBase" id="RU000363"/>
    </source>
</evidence>
<organism evidence="5">
    <name type="scientific">Eucalyptus grandis</name>
    <name type="common">Flooded gum</name>
    <dbReference type="NCBI Taxonomy" id="71139"/>
    <lineage>
        <taxon>Eukaryota</taxon>
        <taxon>Viridiplantae</taxon>
        <taxon>Streptophyta</taxon>
        <taxon>Embryophyta</taxon>
        <taxon>Tracheophyta</taxon>
        <taxon>Spermatophyta</taxon>
        <taxon>Magnoliopsida</taxon>
        <taxon>eudicotyledons</taxon>
        <taxon>Gunneridae</taxon>
        <taxon>Pentapetalae</taxon>
        <taxon>rosids</taxon>
        <taxon>malvids</taxon>
        <taxon>Myrtales</taxon>
        <taxon>Myrtaceae</taxon>
        <taxon>Myrtoideae</taxon>
        <taxon>Eucalypteae</taxon>
        <taxon>Eucalyptus</taxon>
    </lineage>
</organism>
<protein>
    <submittedName>
        <fullName evidence="5">Uncharacterized protein</fullName>
    </submittedName>
</protein>
<dbReference type="CDD" id="cd05356">
    <property type="entry name" value="17beta-HSD1_like_SDR_c"/>
    <property type="match status" value="1"/>
</dbReference>
<evidence type="ECO:0000256" key="2">
    <source>
        <dbReference type="ARBA" id="ARBA00022857"/>
    </source>
</evidence>
<dbReference type="SUPFAM" id="SSF51735">
    <property type="entry name" value="NAD(P)-binding Rossmann-fold domains"/>
    <property type="match status" value="1"/>
</dbReference>
<evidence type="ECO:0000313" key="5">
    <source>
        <dbReference type="EMBL" id="KCW62022.1"/>
    </source>
</evidence>
<comment type="similarity">
    <text evidence="4">Belongs to the short-chain dehydrogenases/reductases (SDR) family.</text>
</comment>
<gene>
    <name evidence="5" type="ORF">EUGRSUZ_H04700</name>
</gene>
<dbReference type="OMA" id="GFNVFLH"/>